<evidence type="ECO:0000256" key="2">
    <source>
        <dbReference type="ARBA" id="ARBA00023125"/>
    </source>
</evidence>
<organism evidence="5 6">
    <name type="scientific">Mycolicibacterium elephantis</name>
    <dbReference type="NCBI Taxonomy" id="81858"/>
    <lineage>
        <taxon>Bacteria</taxon>
        <taxon>Bacillati</taxon>
        <taxon>Actinomycetota</taxon>
        <taxon>Actinomycetes</taxon>
        <taxon>Mycobacteriales</taxon>
        <taxon>Mycobacteriaceae</taxon>
        <taxon>Mycolicibacterium</taxon>
    </lineage>
</organism>
<evidence type="ECO:0000313" key="5">
    <source>
        <dbReference type="EMBL" id="ORA69104.1"/>
    </source>
</evidence>
<evidence type="ECO:0000259" key="4">
    <source>
        <dbReference type="PROSITE" id="PS50043"/>
    </source>
</evidence>
<keyword evidence="1" id="KW-0805">Transcription regulation</keyword>
<dbReference type="GO" id="GO:0003677">
    <property type="term" value="F:DNA binding"/>
    <property type="evidence" value="ECO:0007669"/>
    <property type="project" value="UniProtKB-KW"/>
</dbReference>
<dbReference type="EMBL" id="MVHP01000001">
    <property type="protein sequence ID" value="ORA69104.1"/>
    <property type="molecule type" value="Genomic_DNA"/>
</dbReference>
<dbReference type="SUPFAM" id="SSF46894">
    <property type="entry name" value="C-terminal effector domain of the bipartite response regulators"/>
    <property type="match status" value="1"/>
</dbReference>
<dbReference type="Proteomes" id="UP000192772">
    <property type="component" value="Unassembled WGS sequence"/>
</dbReference>
<protein>
    <recommendedName>
        <fullName evidence="4">HTH luxR-type domain-containing protein</fullName>
    </recommendedName>
</protein>
<dbReference type="InterPro" id="IPR000792">
    <property type="entry name" value="Tscrpt_reg_LuxR_C"/>
</dbReference>
<dbReference type="SMART" id="SM00421">
    <property type="entry name" value="HTH_LUXR"/>
    <property type="match status" value="1"/>
</dbReference>
<dbReference type="CDD" id="cd06170">
    <property type="entry name" value="LuxR_C_like"/>
    <property type="match status" value="1"/>
</dbReference>
<reference evidence="5 6" key="1">
    <citation type="submission" date="2017-02" db="EMBL/GenBank/DDBJ databases">
        <title>The new phylogeny of genus Mycobacterium.</title>
        <authorList>
            <person name="Tortoli E."/>
            <person name="Trovato A."/>
            <person name="Cirillo D.M."/>
        </authorList>
    </citation>
    <scope>NUCLEOTIDE SEQUENCE [LARGE SCALE GENOMIC DNA]</scope>
    <source>
        <strain evidence="5 6">FI-09383</strain>
    </source>
</reference>
<dbReference type="Gene3D" id="1.10.10.10">
    <property type="entry name" value="Winged helix-like DNA-binding domain superfamily/Winged helix DNA-binding domain"/>
    <property type="match status" value="1"/>
</dbReference>
<comment type="caution">
    <text evidence="5">The sequence shown here is derived from an EMBL/GenBank/DDBJ whole genome shotgun (WGS) entry which is preliminary data.</text>
</comment>
<dbReference type="GO" id="GO:0006355">
    <property type="term" value="P:regulation of DNA-templated transcription"/>
    <property type="evidence" value="ECO:0007669"/>
    <property type="project" value="InterPro"/>
</dbReference>
<dbReference type="Gene3D" id="1.25.40.10">
    <property type="entry name" value="Tetratricopeptide repeat domain"/>
    <property type="match status" value="1"/>
</dbReference>
<keyword evidence="2" id="KW-0238">DNA-binding</keyword>
<name>A0A1X0D9L9_9MYCO</name>
<accession>A0A1X0D9L9</accession>
<dbReference type="PROSITE" id="PS50043">
    <property type="entry name" value="HTH_LUXR_2"/>
    <property type="match status" value="1"/>
</dbReference>
<proteinExistence type="predicted"/>
<dbReference type="Pfam" id="PF25873">
    <property type="entry name" value="WHD_MalT"/>
    <property type="match status" value="1"/>
</dbReference>
<dbReference type="InterPro" id="IPR036388">
    <property type="entry name" value="WH-like_DNA-bd_sf"/>
</dbReference>
<dbReference type="RefSeq" id="WP_083042190.1">
    <property type="nucleotide sequence ID" value="NZ_MVHP01000001.1"/>
</dbReference>
<dbReference type="InterPro" id="IPR011990">
    <property type="entry name" value="TPR-like_helical_dom_sf"/>
</dbReference>
<dbReference type="AlphaFoldDB" id="A0A1X0D9L9"/>
<feature type="domain" description="HTH luxR-type" evidence="4">
    <location>
        <begin position="791"/>
        <end position="856"/>
    </location>
</feature>
<dbReference type="Pfam" id="PF00196">
    <property type="entry name" value="GerE"/>
    <property type="match status" value="1"/>
</dbReference>
<dbReference type="InterPro" id="IPR059106">
    <property type="entry name" value="WHD_MalT"/>
</dbReference>
<sequence>MQAFRSAPWFLATPPSPGTEMVVRGTVTRLLVDYVRSHPATVVSAPSGYGKTVAVGQWAAHRLADTPGSVAWLTLTKRVTHMDDVLPGIATALQQSARRRGDTRFFRDLTALFATTTTDSGLTILESVAPPEPVAIVIDNFQYARDLLGDPDFDRLIEYGPDWLRLVLVTTDAVDPWLTRLRLHGRLAAVGAGDLTFTTTEIVDAARRLGQPIDGDQAETIGAATGGWPAAVRLALLTGDALHSVTDHHDLTTYIRTAVIGRMRPELAEFVLNTTVSARVDAHMAELLSGRDDAAELLAECASANLFIERFGEGTDVVYQWHSMFVRHCRAILRQQAPDRWRSLNALAARELAREYPLQAVAHTLRAGDGQFATDVIADHWVQLLLESQWTSLDRACIDTMKQVGERADLLMVRACCRGLAGDTVNSTLLFARAQNHGETSSPRTYFIADITRILLSDDYDTMAAAADRVGNALRDPTIVSPTVYACALYVIGWANSRLRRGAPAVEQLQSALNECRALGLTQLAERARQALAFAAANAGEFDHALRVLDRPAEENPDPWLSHDGGGIQRFTSGYVHFWRGELEAALDDFCAVHASVGSGYPDVGRMMLAFTVGALGAHEAVNLAEAALARIPDSDSHGVPWSSYKITSRARLAELRGDAAEAVGLSEQLIGRHNVPMMSAIASGICRRLDAPISAQRLARAGKDVAAQPYSQAYAMLTLALLDWGRGKGASAQRRLEACLTAAAPERVLLPFIDNADVTCAELLAAHTSTTAHRTFLNRCIEACDSARPSAGIKVALTPREQEVLSYLRTPMTASEIAERMSVSVNTLKTHQRAIYRKFGVANRREAVRSTRRSPEKGDPKPSI</sequence>
<evidence type="ECO:0000256" key="3">
    <source>
        <dbReference type="ARBA" id="ARBA00023163"/>
    </source>
</evidence>
<dbReference type="SUPFAM" id="SSF48452">
    <property type="entry name" value="TPR-like"/>
    <property type="match status" value="1"/>
</dbReference>
<evidence type="ECO:0000313" key="6">
    <source>
        <dbReference type="Proteomes" id="UP000192772"/>
    </source>
</evidence>
<dbReference type="PANTHER" id="PTHR44688:SF16">
    <property type="entry name" value="DNA-BINDING TRANSCRIPTIONAL ACTIVATOR DEVR_DOSR"/>
    <property type="match status" value="1"/>
</dbReference>
<keyword evidence="3" id="KW-0804">Transcription</keyword>
<dbReference type="STRING" id="81858.BST23_00060"/>
<dbReference type="OrthoDB" id="136365at2"/>
<dbReference type="PANTHER" id="PTHR44688">
    <property type="entry name" value="DNA-BINDING TRANSCRIPTIONAL ACTIVATOR DEVR_DOSR"/>
    <property type="match status" value="1"/>
</dbReference>
<dbReference type="InterPro" id="IPR016032">
    <property type="entry name" value="Sig_transdc_resp-reg_C-effctor"/>
</dbReference>
<gene>
    <name evidence="5" type="ORF">BST23_00060</name>
</gene>
<evidence type="ECO:0000256" key="1">
    <source>
        <dbReference type="ARBA" id="ARBA00023015"/>
    </source>
</evidence>
<dbReference type="PRINTS" id="PR00038">
    <property type="entry name" value="HTHLUXR"/>
</dbReference>